<gene>
    <name evidence="5" type="primary">LOC117243209</name>
</gene>
<proteinExistence type="predicted"/>
<evidence type="ECO:0000259" key="3">
    <source>
        <dbReference type="PROSITE" id="PS50225"/>
    </source>
</evidence>
<name>A0A6J3LLK4_9HYME</name>
<organism evidence="4 5">
    <name type="scientific">Bombus vosnesenskii</name>
    <dbReference type="NCBI Taxonomy" id="207650"/>
    <lineage>
        <taxon>Eukaryota</taxon>
        <taxon>Metazoa</taxon>
        <taxon>Ecdysozoa</taxon>
        <taxon>Arthropoda</taxon>
        <taxon>Hexapoda</taxon>
        <taxon>Insecta</taxon>
        <taxon>Pterygota</taxon>
        <taxon>Neoptera</taxon>
        <taxon>Endopterygota</taxon>
        <taxon>Hymenoptera</taxon>
        <taxon>Apocrita</taxon>
        <taxon>Aculeata</taxon>
        <taxon>Apoidea</taxon>
        <taxon>Anthophila</taxon>
        <taxon>Apidae</taxon>
        <taxon>Bombus</taxon>
        <taxon>Pyrobombus</taxon>
    </lineage>
</organism>
<dbReference type="InterPro" id="IPR039147">
    <property type="entry name" value="ASB17"/>
</dbReference>
<evidence type="ECO:0000256" key="2">
    <source>
        <dbReference type="ARBA" id="ARBA00023043"/>
    </source>
</evidence>
<dbReference type="PANTHER" id="PTHR20966">
    <property type="entry name" value="ANKYRIN REPEAT AND SOCS BOX PROTEIN 17"/>
    <property type="match status" value="1"/>
</dbReference>
<dbReference type="CDD" id="cd03587">
    <property type="entry name" value="SOCS"/>
    <property type="match status" value="1"/>
</dbReference>
<dbReference type="GeneID" id="117243209"/>
<dbReference type="KEGG" id="bvk:117243209"/>
<keyword evidence="1" id="KW-0833">Ubl conjugation pathway</keyword>
<dbReference type="AlphaFoldDB" id="A0A6J3LLK4"/>
<dbReference type="SMART" id="SM00969">
    <property type="entry name" value="SOCS_box"/>
    <property type="match status" value="1"/>
</dbReference>
<dbReference type="Pfam" id="PF07525">
    <property type="entry name" value="SOCS_box"/>
    <property type="match status" value="1"/>
</dbReference>
<dbReference type="Proteomes" id="UP000504631">
    <property type="component" value="Unplaced"/>
</dbReference>
<evidence type="ECO:0000256" key="1">
    <source>
        <dbReference type="ARBA" id="ARBA00022786"/>
    </source>
</evidence>
<dbReference type="InterPro" id="IPR036036">
    <property type="entry name" value="SOCS_box-like_dom_sf"/>
</dbReference>
<feature type="domain" description="SOCS box" evidence="3">
    <location>
        <begin position="286"/>
        <end position="340"/>
    </location>
</feature>
<protein>
    <submittedName>
        <fullName evidence="5">Uncharacterized protein LOC117243209</fullName>
    </submittedName>
</protein>
<evidence type="ECO:0000313" key="4">
    <source>
        <dbReference type="Proteomes" id="UP000504631"/>
    </source>
</evidence>
<reference evidence="5" key="1">
    <citation type="submission" date="2025-08" db="UniProtKB">
        <authorList>
            <consortium name="RefSeq"/>
        </authorList>
    </citation>
    <scope>IDENTIFICATION</scope>
    <source>
        <tissue evidence="5">Muscle</tissue>
    </source>
</reference>
<dbReference type="RefSeq" id="XP_033366383.1">
    <property type="nucleotide sequence ID" value="XM_033510492.1"/>
</dbReference>
<evidence type="ECO:0000313" key="5">
    <source>
        <dbReference type="RefSeq" id="XP_033366383.1"/>
    </source>
</evidence>
<dbReference type="PROSITE" id="PS50225">
    <property type="entry name" value="SOCS"/>
    <property type="match status" value="1"/>
</dbReference>
<keyword evidence="2" id="KW-0040">ANK repeat</keyword>
<dbReference type="Gene3D" id="1.10.750.20">
    <property type="entry name" value="SOCS box"/>
    <property type="match status" value="1"/>
</dbReference>
<dbReference type="CTD" id="43683"/>
<sequence length="344" mass="39646">MEVLIDCYFDKLFAEMERSCLASRYKRREMVGYFSDVINSCSAAENLDKQDVCERIVMSALRYHNIAMMENGYVCLLGKFHNVLYVAAKLCFDWNLNNNEIVSRLLNDIFYCEKTFERILVGAIFGTRVTHFLSGWKSDFEDREENLRALMYFLHHATVGRLEYRCASSPDKRRFIDVPMESYGQALPLRVAIQHGSPDILLIMLRYGASVESDKLAPSPLEMLLNKLSEYDAQPGQDQIVFPEHLLLCLKLVLRTVTTAFVKTPGHIAEQSGIFSVSIYEQYPTLVEQKLVPPERSGMSPPELRHLCRCRIRETLFENWALPHGIQKLQIPESLRNYLDLLGD</sequence>
<dbReference type="GO" id="GO:0035556">
    <property type="term" value="P:intracellular signal transduction"/>
    <property type="evidence" value="ECO:0007669"/>
    <property type="project" value="InterPro"/>
</dbReference>
<accession>A0A6J3LLK4</accession>
<dbReference type="InterPro" id="IPR001496">
    <property type="entry name" value="SOCS_box"/>
</dbReference>
<dbReference type="PANTHER" id="PTHR20966:SF2">
    <property type="entry name" value="ANKYRIN REPEAT AND SOCS BOX PROTEIN 17"/>
    <property type="match status" value="1"/>
</dbReference>
<keyword evidence="4" id="KW-1185">Reference proteome</keyword>
<dbReference type="SUPFAM" id="SSF158235">
    <property type="entry name" value="SOCS box-like"/>
    <property type="match status" value="1"/>
</dbReference>